<protein>
    <submittedName>
        <fullName evidence="1">Uncharacterized protein</fullName>
    </submittedName>
</protein>
<keyword evidence="2" id="KW-1185">Reference proteome</keyword>
<proteinExistence type="predicted"/>
<reference evidence="1 2" key="1">
    <citation type="submission" date="2023-11" db="EMBL/GenBank/DDBJ databases">
        <authorList>
            <person name="Cook R."/>
            <person name="Crisci M."/>
            <person name="Pye H."/>
            <person name="Adriaenssens E."/>
            <person name="Santini J."/>
        </authorList>
    </citation>
    <scope>NUCLEOTIDE SEQUENCE [LARGE SCALE GENOMIC DNA]</scope>
    <source>
        <strain evidence="1">Lak_Megaphage_Sonny</strain>
    </source>
</reference>
<organism evidence="1 2">
    <name type="scientific">phage Lak_Megaphage_Sonny</name>
    <dbReference type="NCBI Taxonomy" id="3109229"/>
    <lineage>
        <taxon>Viruses</taxon>
        <taxon>Duplodnaviria</taxon>
        <taxon>Heunggongvirae</taxon>
        <taxon>Uroviricota</taxon>
        <taxon>Caudoviricetes</taxon>
        <taxon>Caudoviricetes code 15 clade</taxon>
    </lineage>
</organism>
<accession>A0ABZ0Z605</accession>
<dbReference type="Proteomes" id="UP001358193">
    <property type="component" value="Segment"/>
</dbReference>
<dbReference type="EMBL" id="OR769223">
    <property type="protein sequence ID" value="WQJ53620.1"/>
    <property type="molecule type" value="Genomic_DNA"/>
</dbReference>
<sequence>MKPRSRKDRSTFDNGPRVSVASVNDQSTVKDIDDFLFLPSDDNDTYFEDGSYTFLSNNKKYSDEQIKVKALNLSINIAKLMSDVTVDNILKIADKIAIFIQK</sequence>
<name>A0ABZ0Z605_9CAUD</name>
<evidence type="ECO:0000313" key="2">
    <source>
        <dbReference type="Proteomes" id="UP001358193"/>
    </source>
</evidence>
<evidence type="ECO:0000313" key="1">
    <source>
        <dbReference type="EMBL" id="WQJ53620.1"/>
    </source>
</evidence>